<dbReference type="VEuPathDB" id="VectorBase:GPAI027948"/>
<keyword evidence="3" id="KW-1185">Reference proteome</keyword>
<evidence type="ECO:0000313" key="2">
    <source>
        <dbReference type="EnsemblMetazoa" id="GPAI027948-PA"/>
    </source>
</evidence>
<reference evidence="2" key="2">
    <citation type="submission" date="2020-05" db="UniProtKB">
        <authorList>
            <consortium name="EnsemblMetazoa"/>
        </authorList>
    </citation>
    <scope>IDENTIFICATION</scope>
    <source>
        <strain evidence="2">IAEA</strain>
    </source>
</reference>
<proteinExistence type="predicted"/>
<evidence type="ECO:0000256" key="1">
    <source>
        <dbReference type="SAM" id="MobiDB-lite"/>
    </source>
</evidence>
<sequence length="145" mass="16952">MLRLMHAKAENPKSVSNTPQHTMSLNDSEMRRLMLDKIILTQLYSLQALKCIPVFILNIKSPVSVFGSNLMSACTQPPPATNIHYVFKLCWYVKNQQQQVHHQFLHYISILHQYRLYFTKIQTIPFEIDMFHITDDNENAVAHHT</sequence>
<dbReference type="EnsemblMetazoa" id="GPAI027948-RA">
    <property type="protein sequence ID" value="GPAI027948-PA"/>
    <property type="gene ID" value="GPAI027948"/>
</dbReference>
<feature type="region of interest" description="Disordered" evidence="1">
    <location>
        <begin position="1"/>
        <end position="22"/>
    </location>
</feature>
<name>A0A1A9ZX98_GLOPL</name>
<accession>A0A1A9ZX98</accession>
<evidence type="ECO:0000313" key="3">
    <source>
        <dbReference type="Proteomes" id="UP000092445"/>
    </source>
</evidence>
<feature type="compositionally biased region" description="Polar residues" evidence="1">
    <location>
        <begin position="13"/>
        <end position="22"/>
    </location>
</feature>
<organism evidence="2 3">
    <name type="scientific">Glossina pallidipes</name>
    <name type="common">Tsetse fly</name>
    <dbReference type="NCBI Taxonomy" id="7398"/>
    <lineage>
        <taxon>Eukaryota</taxon>
        <taxon>Metazoa</taxon>
        <taxon>Ecdysozoa</taxon>
        <taxon>Arthropoda</taxon>
        <taxon>Hexapoda</taxon>
        <taxon>Insecta</taxon>
        <taxon>Pterygota</taxon>
        <taxon>Neoptera</taxon>
        <taxon>Endopterygota</taxon>
        <taxon>Diptera</taxon>
        <taxon>Brachycera</taxon>
        <taxon>Muscomorpha</taxon>
        <taxon>Hippoboscoidea</taxon>
        <taxon>Glossinidae</taxon>
        <taxon>Glossina</taxon>
    </lineage>
</organism>
<reference evidence="3" key="1">
    <citation type="submission" date="2014-03" db="EMBL/GenBank/DDBJ databases">
        <authorList>
            <person name="Aksoy S."/>
            <person name="Warren W."/>
            <person name="Wilson R.K."/>
        </authorList>
    </citation>
    <scope>NUCLEOTIDE SEQUENCE [LARGE SCALE GENOMIC DNA]</scope>
    <source>
        <strain evidence="3">IAEA</strain>
    </source>
</reference>
<protein>
    <submittedName>
        <fullName evidence="2">Uncharacterized protein</fullName>
    </submittedName>
</protein>
<dbReference type="AlphaFoldDB" id="A0A1A9ZX98"/>
<dbReference type="Proteomes" id="UP000092445">
    <property type="component" value="Unassembled WGS sequence"/>
</dbReference>